<dbReference type="Proteomes" id="UP000006352">
    <property type="component" value="Unassembled WGS sequence"/>
</dbReference>
<keyword evidence="3" id="KW-0479">Metal-binding</keyword>
<dbReference type="InParanoid" id="J4H4M1"/>
<dbReference type="PANTHER" id="PTHR42940">
    <property type="entry name" value="ALCOHOL DEHYDROGENASE 1-RELATED"/>
    <property type="match status" value="1"/>
</dbReference>
<dbReference type="RefSeq" id="XP_012184512.1">
    <property type="nucleotide sequence ID" value="XM_012329122.1"/>
</dbReference>
<dbReference type="GeneID" id="24100140"/>
<dbReference type="HOGENOM" id="CLU_026673_20_1_1"/>
<evidence type="ECO:0000256" key="2">
    <source>
        <dbReference type="ARBA" id="ARBA00008072"/>
    </source>
</evidence>
<dbReference type="SUPFAM" id="SSF51735">
    <property type="entry name" value="NAD(P)-binding Rossmann-fold domains"/>
    <property type="match status" value="1"/>
</dbReference>
<dbReference type="GO" id="GO:0046872">
    <property type="term" value="F:metal ion binding"/>
    <property type="evidence" value="ECO:0007669"/>
    <property type="project" value="UniProtKB-KW"/>
</dbReference>
<dbReference type="InterPro" id="IPR011032">
    <property type="entry name" value="GroES-like_sf"/>
</dbReference>
<dbReference type="OrthoDB" id="1560166at2759"/>
<evidence type="ECO:0000256" key="4">
    <source>
        <dbReference type="ARBA" id="ARBA00022833"/>
    </source>
</evidence>
<dbReference type="InterPro" id="IPR036291">
    <property type="entry name" value="NAD(P)-bd_dom_sf"/>
</dbReference>
<gene>
    <name evidence="7" type="ORF">FIBRA_07439</name>
</gene>
<dbReference type="STRING" id="599839.J4H4M1"/>
<dbReference type="Gene3D" id="3.90.180.10">
    <property type="entry name" value="Medium-chain alcohol dehydrogenases, catalytic domain"/>
    <property type="match status" value="1"/>
</dbReference>
<reference evidence="7 8" key="1">
    <citation type="journal article" date="2012" name="Appl. Environ. Microbiol.">
        <title>Short-read sequencing for genomic analysis of the brown rot fungus Fibroporia radiculosa.</title>
        <authorList>
            <person name="Tang J.D."/>
            <person name="Perkins A.D."/>
            <person name="Sonstegard T.S."/>
            <person name="Schroeder S.G."/>
            <person name="Burgess S.C."/>
            <person name="Diehl S.V."/>
        </authorList>
    </citation>
    <scope>NUCLEOTIDE SEQUENCE [LARGE SCALE GENOMIC DNA]</scope>
    <source>
        <strain evidence="7 8">TFFH 294</strain>
    </source>
</reference>
<evidence type="ECO:0000313" key="8">
    <source>
        <dbReference type="Proteomes" id="UP000006352"/>
    </source>
</evidence>
<dbReference type="SMART" id="SM00829">
    <property type="entry name" value="PKS_ER"/>
    <property type="match status" value="1"/>
</dbReference>
<feature type="domain" description="Enoyl reductase (ER)" evidence="6">
    <location>
        <begin position="19"/>
        <end position="334"/>
    </location>
</feature>
<evidence type="ECO:0000256" key="3">
    <source>
        <dbReference type="ARBA" id="ARBA00022723"/>
    </source>
</evidence>
<sequence>MAFTPPQTYTAYAFLERGGPLREIQVPWKNPEPGRVVVRVLADQVTKDQWFPTTVFPRVPGHEIIGDVVAIGQGETTWKVGDRVGAGWFAGYCKTCDRCRKGDFVTCRTMVGQANGVGTDGGYAEYATVRSESLAKIPTDIDPVEAAPLLCAGVTCFNALRNMHAPIPSLVAIQGIGGLGHLAIQFSHRMGFRTVALSSTADKKELAMELGADDFISGSAAEQATALKAMGGAHVILCTAPDPEGMSTLIDGLTFDGQFVVLPLVPKAISVPILTMLSQRLSIRGWPYGTGMDCEDTVNFSKLHGIKAMVKTFPLNKSDEAYEHRSTARFRAVIIP</sequence>
<evidence type="ECO:0000256" key="5">
    <source>
        <dbReference type="ARBA" id="ARBA00023002"/>
    </source>
</evidence>
<dbReference type="Pfam" id="PF08240">
    <property type="entry name" value="ADH_N"/>
    <property type="match status" value="1"/>
</dbReference>
<dbReference type="InterPro" id="IPR013149">
    <property type="entry name" value="ADH-like_C"/>
</dbReference>
<organism evidence="7 8">
    <name type="scientific">Fibroporia radiculosa</name>
    <dbReference type="NCBI Taxonomy" id="599839"/>
    <lineage>
        <taxon>Eukaryota</taxon>
        <taxon>Fungi</taxon>
        <taxon>Dikarya</taxon>
        <taxon>Basidiomycota</taxon>
        <taxon>Agaricomycotina</taxon>
        <taxon>Agaricomycetes</taxon>
        <taxon>Polyporales</taxon>
        <taxon>Fibroporiaceae</taxon>
        <taxon>Fibroporia</taxon>
    </lineage>
</organism>
<dbReference type="Gene3D" id="3.40.50.720">
    <property type="entry name" value="NAD(P)-binding Rossmann-like Domain"/>
    <property type="match status" value="1"/>
</dbReference>
<keyword evidence="8" id="KW-1185">Reference proteome</keyword>
<evidence type="ECO:0000259" key="6">
    <source>
        <dbReference type="SMART" id="SM00829"/>
    </source>
</evidence>
<dbReference type="EMBL" id="HE797183">
    <property type="protein sequence ID" value="CCM05229.1"/>
    <property type="molecule type" value="Genomic_DNA"/>
</dbReference>
<dbReference type="GO" id="GO:0004022">
    <property type="term" value="F:alcohol dehydrogenase (NAD+) activity"/>
    <property type="evidence" value="ECO:0007669"/>
    <property type="project" value="TreeGrafter"/>
</dbReference>
<dbReference type="Pfam" id="PF00107">
    <property type="entry name" value="ADH_zinc_N"/>
    <property type="match status" value="1"/>
</dbReference>
<dbReference type="GO" id="GO:0005737">
    <property type="term" value="C:cytoplasm"/>
    <property type="evidence" value="ECO:0007669"/>
    <property type="project" value="TreeGrafter"/>
</dbReference>
<keyword evidence="5" id="KW-0560">Oxidoreductase</keyword>
<name>J4H4M1_9APHY</name>
<comment type="similarity">
    <text evidence="2">Belongs to the zinc-containing alcohol dehydrogenase family.</text>
</comment>
<proteinExistence type="inferred from homology"/>
<dbReference type="PANTHER" id="PTHR42940:SF7">
    <property type="entry name" value="ALCOHOL DEHYDROGENASE-LIKE N-TERMINAL DOMAIN-CONTAINING PROTEIN"/>
    <property type="match status" value="1"/>
</dbReference>
<comment type="cofactor">
    <cofactor evidence="1">
        <name>Zn(2+)</name>
        <dbReference type="ChEBI" id="CHEBI:29105"/>
    </cofactor>
</comment>
<evidence type="ECO:0000313" key="7">
    <source>
        <dbReference type="EMBL" id="CCM05229.1"/>
    </source>
</evidence>
<dbReference type="SUPFAM" id="SSF50129">
    <property type="entry name" value="GroES-like"/>
    <property type="match status" value="1"/>
</dbReference>
<protein>
    <recommendedName>
        <fullName evidence="6">Enoyl reductase (ER) domain-containing protein</fullName>
    </recommendedName>
</protein>
<evidence type="ECO:0000256" key="1">
    <source>
        <dbReference type="ARBA" id="ARBA00001947"/>
    </source>
</evidence>
<keyword evidence="4" id="KW-0862">Zinc</keyword>
<dbReference type="AlphaFoldDB" id="J4H4M1"/>
<dbReference type="InterPro" id="IPR013154">
    <property type="entry name" value="ADH-like_N"/>
</dbReference>
<accession>J4H4M1</accession>
<dbReference type="InterPro" id="IPR020843">
    <property type="entry name" value="ER"/>
</dbReference>